<dbReference type="Proteomes" id="UP000185604">
    <property type="component" value="Unassembled WGS sequence"/>
</dbReference>
<keyword evidence="1" id="KW-0472">Membrane</keyword>
<dbReference type="AlphaFoldDB" id="A0A7Z1B3J3"/>
<dbReference type="EMBL" id="LKPO01000011">
    <property type="protein sequence ID" value="OLF94688.1"/>
    <property type="molecule type" value="Genomic_DNA"/>
</dbReference>
<feature type="transmembrane region" description="Helical" evidence="1">
    <location>
        <begin position="106"/>
        <end position="134"/>
    </location>
</feature>
<evidence type="ECO:0000256" key="1">
    <source>
        <dbReference type="SAM" id="Phobius"/>
    </source>
</evidence>
<organism evidence="2 3">
    <name type="scientific">Bacillus paralicheniformis</name>
    <dbReference type="NCBI Taxonomy" id="1648923"/>
    <lineage>
        <taxon>Bacteria</taxon>
        <taxon>Bacillati</taxon>
        <taxon>Bacillota</taxon>
        <taxon>Bacilli</taxon>
        <taxon>Bacillales</taxon>
        <taxon>Bacillaceae</taxon>
        <taxon>Bacillus</taxon>
    </lineage>
</organism>
<comment type="caution">
    <text evidence="2">The sequence shown here is derived from an EMBL/GenBank/DDBJ whole genome shotgun (WGS) entry which is preliminary data.</text>
</comment>
<evidence type="ECO:0000313" key="3">
    <source>
        <dbReference type="Proteomes" id="UP000185604"/>
    </source>
</evidence>
<dbReference type="RefSeq" id="WP_075212940.1">
    <property type="nucleotide sequence ID" value="NZ_JAQIHP010000003.1"/>
</dbReference>
<evidence type="ECO:0000313" key="2">
    <source>
        <dbReference type="EMBL" id="OLF94688.1"/>
    </source>
</evidence>
<name>A0A7Z1B3J3_9BACI</name>
<sequence>MKNPRFYKVLSAWLAFALASIWLLMLVAVHGLLILESIFYYIVVICTLGIILLIYPSMREGHDQAMADFVHYGYGLLGSGVALAIMIFALIRILKGKCGSWTQGLLVFGAALQLIMFEWFSLLTAVFYVLAAFLPEQKTAALEKQADESVQ</sequence>
<feature type="transmembrane region" description="Helical" evidence="1">
    <location>
        <begin position="12"/>
        <end position="32"/>
    </location>
</feature>
<keyword evidence="1" id="KW-0812">Transmembrane</keyword>
<gene>
    <name evidence="2" type="ORF">B4121_1901</name>
</gene>
<feature type="transmembrane region" description="Helical" evidence="1">
    <location>
        <begin position="38"/>
        <end position="57"/>
    </location>
</feature>
<keyword evidence="1" id="KW-1133">Transmembrane helix</keyword>
<proteinExistence type="predicted"/>
<feature type="transmembrane region" description="Helical" evidence="1">
    <location>
        <begin position="69"/>
        <end position="94"/>
    </location>
</feature>
<accession>A0A7Z1B3J3</accession>
<protein>
    <submittedName>
        <fullName evidence="2">Uncharacterized protein</fullName>
    </submittedName>
</protein>
<reference evidence="2 3" key="1">
    <citation type="journal article" date="2016" name="Front. Microbiol.">
        <title>High-Level Heat Resistance of Spores of Bacillus amyloliquefaciens and Bacillus licheniformis Results from the Presence of a spoVA Operon in a Tn1546 Transposon.</title>
        <authorList>
            <person name="Berendsen E.M."/>
            <person name="Koning R.A."/>
            <person name="Boekhorst J."/>
            <person name="de Jong A."/>
            <person name="Kuipers O.P."/>
            <person name="Wells-Bennik M.H."/>
        </authorList>
    </citation>
    <scope>NUCLEOTIDE SEQUENCE [LARGE SCALE GENOMIC DNA]</scope>
    <source>
        <strain evidence="2 3">B4121</strain>
    </source>
</reference>